<protein>
    <recommendedName>
        <fullName evidence="4">GAG-pre-integrase domain-containing protein</fullName>
    </recommendedName>
</protein>
<accession>A0A3Q7FJS3</accession>
<sequence>FDSSLYGLNNNFLGWATSLRLLNDSYCAVKINSLMMRSLPPISRAYSLLQQDESQKKTNSAFPSFSNVSASFFAPSSSSSVSNSGRSYNQRANSDPKRKVNSLLCRYFKKPGHIIEKYHKLYGFPPDFKFTKNKRSASCVQLAQISSGSPSDASPPDNTTYADFADKSTCDPIIPPISHSIVASNVMNKMDLFWHQWLGHIPFHKMKSISFLSDKDFTPVLTPLDPSIKITLDMNAPVTDPNEDCWQAQFFTTHSSRHCLFNSTPKSISSQKKTQVPHMMATLHVLRYLLNDPAQGILLTDTPDMSLVAFSDSDWASCAITRKSVMGFFITLGGSPISWKSKK</sequence>
<dbReference type="PANTHER" id="PTHR34222">
    <property type="entry name" value="GAG_PRE-INTEGRS DOMAIN-CONTAINING PROTEIN"/>
    <property type="match status" value="1"/>
</dbReference>
<feature type="region of interest" description="Disordered" evidence="1">
    <location>
        <begin position="73"/>
        <end position="95"/>
    </location>
</feature>
<dbReference type="PANTHER" id="PTHR34222:SF33">
    <property type="entry name" value="RETROTRANSPOSON GAG DOMAIN-CONTAINING PROTEIN"/>
    <property type="match status" value="1"/>
</dbReference>
<reference evidence="2" key="1">
    <citation type="journal article" date="2012" name="Nature">
        <title>The tomato genome sequence provides insights into fleshy fruit evolution.</title>
        <authorList>
            <consortium name="Tomato Genome Consortium"/>
        </authorList>
    </citation>
    <scope>NUCLEOTIDE SEQUENCE [LARGE SCALE GENOMIC DNA]</scope>
    <source>
        <strain evidence="2">cv. Heinz 1706</strain>
    </source>
</reference>
<reference evidence="2" key="2">
    <citation type="submission" date="2019-01" db="UniProtKB">
        <authorList>
            <consortium name="EnsemblPlants"/>
        </authorList>
    </citation>
    <scope>IDENTIFICATION</scope>
    <source>
        <strain evidence="2">cv. Heinz 1706</strain>
    </source>
</reference>
<evidence type="ECO:0008006" key="4">
    <source>
        <dbReference type="Google" id="ProtNLM"/>
    </source>
</evidence>
<dbReference type="EnsemblPlants" id="Solyc03g046203.1.1">
    <property type="protein sequence ID" value="Solyc03g046203.1.1"/>
    <property type="gene ID" value="Solyc03g046203.1"/>
</dbReference>
<feature type="compositionally biased region" description="Low complexity" evidence="1">
    <location>
        <begin position="73"/>
        <end position="84"/>
    </location>
</feature>
<name>A0A3Q7FJS3_SOLLC</name>
<dbReference type="InParanoid" id="A0A3Q7FJS3"/>
<evidence type="ECO:0000256" key="1">
    <source>
        <dbReference type="SAM" id="MobiDB-lite"/>
    </source>
</evidence>
<organism evidence="2">
    <name type="scientific">Solanum lycopersicum</name>
    <name type="common">Tomato</name>
    <name type="synonym">Lycopersicon esculentum</name>
    <dbReference type="NCBI Taxonomy" id="4081"/>
    <lineage>
        <taxon>Eukaryota</taxon>
        <taxon>Viridiplantae</taxon>
        <taxon>Streptophyta</taxon>
        <taxon>Embryophyta</taxon>
        <taxon>Tracheophyta</taxon>
        <taxon>Spermatophyta</taxon>
        <taxon>Magnoliopsida</taxon>
        <taxon>eudicotyledons</taxon>
        <taxon>Gunneridae</taxon>
        <taxon>Pentapetalae</taxon>
        <taxon>asterids</taxon>
        <taxon>lamiids</taxon>
        <taxon>Solanales</taxon>
        <taxon>Solanaceae</taxon>
        <taxon>Solanoideae</taxon>
        <taxon>Solaneae</taxon>
        <taxon>Solanum</taxon>
        <taxon>Solanum subgen. Lycopersicon</taxon>
    </lineage>
</organism>
<keyword evidence="3" id="KW-1185">Reference proteome</keyword>
<evidence type="ECO:0000313" key="3">
    <source>
        <dbReference type="Proteomes" id="UP000004994"/>
    </source>
</evidence>
<evidence type="ECO:0000313" key="2">
    <source>
        <dbReference type="EnsemblPlants" id="Solyc03g046203.1.1"/>
    </source>
</evidence>
<proteinExistence type="predicted"/>
<dbReference type="Gramene" id="Solyc03g046203.1.1">
    <property type="protein sequence ID" value="Solyc03g046203.1.1"/>
    <property type="gene ID" value="Solyc03g046203.1"/>
</dbReference>
<dbReference type="AlphaFoldDB" id="A0A3Q7FJS3"/>
<dbReference type="Proteomes" id="UP000004994">
    <property type="component" value="Chromosome 3"/>
</dbReference>